<dbReference type="SUPFAM" id="SSF52540">
    <property type="entry name" value="P-loop containing nucleoside triphosphate hydrolases"/>
    <property type="match status" value="1"/>
</dbReference>
<evidence type="ECO:0000313" key="3">
    <source>
        <dbReference type="EMBL" id="KAK0387097.1"/>
    </source>
</evidence>
<dbReference type="GO" id="GO:0003777">
    <property type="term" value="F:microtubule motor activity"/>
    <property type="evidence" value="ECO:0007669"/>
    <property type="project" value="InterPro"/>
</dbReference>
<dbReference type="GO" id="GO:0005524">
    <property type="term" value="F:ATP binding"/>
    <property type="evidence" value="ECO:0007669"/>
    <property type="project" value="UniProtKB-UniRule"/>
</dbReference>
<dbReference type="Pfam" id="PF00225">
    <property type="entry name" value="Kinesin"/>
    <property type="match status" value="1"/>
</dbReference>
<dbReference type="AlphaFoldDB" id="A0AA39GGU3"/>
<keyword evidence="1" id="KW-0547">Nucleotide-binding</keyword>
<keyword evidence="4" id="KW-1185">Reference proteome</keyword>
<dbReference type="GO" id="GO:0005875">
    <property type="term" value="C:microtubule associated complex"/>
    <property type="evidence" value="ECO:0007669"/>
    <property type="project" value="TreeGrafter"/>
</dbReference>
<name>A0AA39GGU3_SARSR</name>
<sequence>MATPMEQFLLENAPHYQKLLKAVKLDKKTGRKGVGEPNPDVVICARVRPLLEQETAQGIPPGVFVRDGNGSIADVHELRQMVRGLPALKSSSYEVDQCFGPETSTEQIYDSVMKDLVPWAWDGGVATLFAYGQTGSGKTYTTSHIEKLVAAQLMAGQLPGERKVYVTIVELSGNSAYDLLNSRKTVSILEDSFGVTQIAGAADHEVKTAEELLAYIDSAAAYRRTEATIKNDTSSRSHAICRIRLENPSAPADEDGLLFMVDLAGSEAARDRVNHDPERMRESRNINTSLSVLKDCIRGRAEVDMAAMTGSKTKPYVPFRQSSLTKVLKHVFDPSGTRSCRTVVIACVNPSLLDLAASRNTLRYAEMLRVLMPKTVAIQYDPLSPMTWSNEQLRNWIRDNVNPCTSGDWCTASSPTPAEFEARCLNTNSVKPEQAKAFRAKLWQFHVDSRSAGSGPKPTTKEPGAGSEEFLGYLSILDKSTSRHPDPQIARLPFKERIRPGMVVSWTQKFGEGDRRYENSFNMAIVLCPASAAGPHAVDLTDKNVQAQAEARDAEKESRKWLCAYINPGMLHESYEIQIWRQVVMSVDQMDAEVLLEYDPGTRYYFITL</sequence>
<dbReference type="Gene3D" id="3.40.850.10">
    <property type="entry name" value="Kinesin motor domain"/>
    <property type="match status" value="1"/>
</dbReference>
<dbReference type="EMBL" id="JAPDFR010000004">
    <property type="protein sequence ID" value="KAK0387097.1"/>
    <property type="molecule type" value="Genomic_DNA"/>
</dbReference>
<keyword evidence="1" id="KW-0067">ATP-binding</keyword>
<keyword evidence="1" id="KW-0505">Motor protein</keyword>
<organism evidence="3 4">
    <name type="scientific">Sarocladium strictum</name>
    <name type="common">Black bundle disease fungus</name>
    <name type="synonym">Acremonium strictum</name>
    <dbReference type="NCBI Taxonomy" id="5046"/>
    <lineage>
        <taxon>Eukaryota</taxon>
        <taxon>Fungi</taxon>
        <taxon>Dikarya</taxon>
        <taxon>Ascomycota</taxon>
        <taxon>Pezizomycotina</taxon>
        <taxon>Sordariomycetes</taxon>
        <taxon>Hypocreomycetidae</taxon>
        <taxon>Hypocreales</taxon>
        <taxon>Sarocladiaceae</taxon>
        <taxon>Sarocladium</taxon>
    </lineage>
</organism>
<dbReference type="PANTHER" id="PTHR47969">
    <property type="entry name" value="CHROMOSOME-ASSOCIATED KINESIN KIF4A-RELATED"/>
    <property type="match status" value="1"/>
</dbReference>
<evidence type="ECO:0000256" key="1">
    <source>
        <dbReference type="PROSITE-ProRule" id="PRU00283"/>
    </source>
</evidence>
<dbReference type="SMART" id="SM00129">
    <property type="entry name" value="KISc"/>
    <property type="match status" value="1"/>
</dbReference>
<dbReference type="GO" id="GO:0008017">
    <property type="term" value="F:microtubule binding"/>
    <property type="evidence" value="ECO:0007669"/>
    <property type="project" value="InterPro"/>
</dbReference>
<protein>
    <recommendedName>
        <fullName evidence="2">Kinesin motor domain-containing protein</fullName>
    </recommendedName>
</protein>
<dbReference type="PANTHER" id="PTHR47969:SF9">
    <property type="entry name" value="KINESIN-LIKE PROTEIN"/>
    <property type="match status" value="1"/>
</dbReference>
<dbReference type="InterPro" id="IPR001752">
    <property type="entry name" value="Kinesin_motor_dom"/>
</dbReference>
<accession>A0AA39GGU3</accession>
<gene>
    <name evidence="3" type="ORF">NLU13_5410</name>
</gene>
<evidence type="ECO:0000313" key="4">
    <source>
        <dbReference type="Proteomes" id="UP001175261"/>
    </source>
</evidence>
<dbReference type="PRINTS" id="PR00380">
    <property type="entry name" value="KINESINHEAVY"/>
</dbReference>
<dbReference type="Proteomes" id="UP001175261">
    <property type="component" value="Unassembled WGS sequence"/>
</dbReference>
<comment type="caution">
    <text evidence="3">The sequence shown here is derived from an EMBL/GenBank/DDBJ whole genome shotgun (WGS) entry which is preliminary data.</text>
</comment>
<dbReference type="GO" id="GO:0007018">
    <property type="term" value="P:microtubule-based movement"/>
    <property type="evidence" value="ECO:0007669"/>
    <property type="project" value="InterPro"/>
</dbReference>
<dbReference type="GO" id="GO:0007052">
    <property type="term" value="P:mitotic spindle organization"/>
    <property type="evidence" value="ECO:0007669"/>
    <property type="project" value="TreeGrafter"/>
</dbReference>
<dbReference type="GO" id="GO:0051231">
    <property type="term" value="P:spindle elongation"/>
    <property type="evidence" value="ECO:0007669"/>
    <property type="project" value="TreeGrafter"/>
</dbReference>
<dbReference type="InterPro" id="IPR036961">
    <property type="entry name" value="Kinesin_motor_dom_sf"/>
</dbReference>
<comment type="similarity">
    <text evidence="1">Belongs to the TRAFAC class myosin-kinesin ATPase superfamily. Kinesin family.</text>
</comment>
<feature type="binding site" evidence="1">
    <location>
        <begin position="132"/>
        <end position="139"/>
    </location>
    <ligand>
        <name>ATP</name>
        <dbReference type="ChEBI" id="CHEBI:30616"/>
    </ligand>
</feature>
<dbReference type="InterPro" id="IPR027417">
    <property type="entry name" value="P-loop_NTPase"/>
</dbReference>
<reference evidence="3" key="1">
    <citation type="submission" date="2022-10" db="EMBL/GenBank/DDBJ databases">
        <title>Determination and structural analysis of whole genome sequence of Sarocladium strictum F4-1.</title>
        <authorList>
            <person name="Hu L."/>
            <person name="Jiang Y."/>
        </authorList>
    </citation>
    <scope>NUCLEOTIDE SEQUENCE</scope>
    <source>
        <strain evidence="3">F4-1</strain>
    </source>
</reference>
<feature type="domain" description="Kinesin motor" evidence="2">
    <location>
        <begin position="40"/>
        <end position="371"/>
    </location>
</feature>
<dbReference type="PROSITE" id="PS50067">
    <property type="entry name" value="KINESIN_MOTOR_2"/>
    <property type="match status" value="1"/>
</dbReference>
<dbReference type="InterPro" id="IPR027640">
    <property type="entry name" value="Kinesin-like_fam"/>
</dbReference>
<evidence type="ECO:0000259" key="2">
    <source>
        <dbReference type="PROSITE" id="PS50067"/>
    </source>
</evidence>
<proteinExistence type="inferred from homology"/>